<evidence type="ECO:0000256" key="6">
    <source>
        <dbReference type="SAM" id="SignalP"/>
    </source>
</evidence>
<dbReference type="Pfam" id="PF07813">
    <property type="entry name" value="LTXXQ"/>
    <property type="match status" value="1"/>
</dbReference>
<comment type="subcellular location">
    <subcellularLocation>
        <location evidence="1">Periplasm</location>
    </subcellularLocation>
</comment>
<evidence type="ECO:0000313" key="7">
    <source>
        <dbReference type="EMBL" id="XDH87205.1"/>
    </source>
</evidence>
<dbReference type="Gene3D" id="1.20.120.1490">
    <property type="match status" value="1"/>
</dbReference>
<evidence type="ECO:0000256" key="5">
    <source>
        <dbReference type="SAM" id="Coils"/>
    </source>
</evidence>
<dbReference type="EMBL" id="CP162514">
    <property type="protein sequence ID" value="XDH87205.1"/>
    <property type="molecule type" value="Genomic_DNA"/>
</dbReference>
<dbReference type="InterPro" id="IPR052211">
    <property type="entry name" value="Cpx_auxiliary_protein"/>
</dbReference>
<proteinExistence type="inferred from homology"/>
<evidence type="ECO:0000256" key="2">
    <source>
        <dbReference type="ARBA" id="ARBA00008441"/>
    </source>
</evidence>
<dbReference type="CDD" id="cd09916">
    <property type="entry name" value="CpxP_like"/>
    <property type="match status" value="1"/>
</dbReference>
<sequence>MTKINTLSKLVLICGLTAATLSAGSALAKDDGHKQGHSQARFLLSERAADKLALTEDQQTQLKAIFETQKTQLQALRGANKEARKAIREAYKEKKEALLSASTFDENAAKELLGERQVKAEQMGLIKLKTQHQIWQVLNAEQREQLEKMQQRKDKKHRKQRA</sequence>
<accession>A0AB39AP48</accession>
<dbReference type="InterPro" id="IPR012899">
    <property type="entry name" value="LTXXQ"/>
</dbReference>
<keyword evidence="4" id="KW-0574">Periplasm</keyword>
<keyword evidence="5" id="KW-0175">Coiled coil</keyword>
<dbReference type="GO" id="GO:0051082">
    <property type="term" value="F:unfolded protein binding"/>
    <property type="evidence" value="ECO:0007669"/>
    <property type="project" value="TreeGrafter"/>
</dbReference>
<protein>
    <submittedName>
        <fullName evidence="7">Spy/CpxP family protein refolding chaperone</fullName>
    </submittedName>
</protein>
<feature type="coiled-coil region" evidence="5">
    <location>
        <begin position="73"/>
        <end position="100"/>
    </location>
</feature>
<evidence type="ECO:0000256" key="1">
    <source>
        <dbReference type="ARBA" id="ARBA00004418"/>
    </source>
</evidence>
<dbReference type="RefSeq" id="WP_368485087.1">
    <property type="nucleotide sequence ID" value="NZ_CP162514.1"/>
</dbReference>
<dbReference type="PANTHER" id="PTHR38102">
    <property type="entry name" value="PERIPLASMIC CHAPERONE SPY"/>
    <property type="match status" value="1"/>
</dbReference>
<reference evidence="7" key="1">
    <citation type="submission" date="2024-07" db="EMBL/GenBank/DDBJ databases">
        <authorList>
            <person name="Jiang Y."/>
            <person name="Qin Q."/>
        </authorList>
    </citation>
    <scope>NUCLEOTIDE SEQUENCE</scope>
    <source>
        <strain evidence="7">SD03</strain>
    </source>
</reference>
<organism evidence="7">
    <name type="scientific">Pseudoalteromonas sp. SD03</name>
    <dbReference type="NCBI Taxonomy" id="3231719"/>
    <lineage>
        <taxon>Bacteria</taxon>
        <taxon>Pseudomonadati</taxon>
        <taxon>Pseudomonadota</taxon>
        <taxon>Gammaproteobacteria</taxon>
        <taxon>Alteromonadales</taxon>
        <taxon>Pseudoalteromonadaceae</taxon>
        <taxon>Pseudoalteromonas</taxon>
    </lineage>
</organism>
<name>A0AB39AP48_9GAMM</name>
<dbReference type="GO" id="GO:0030288">
    <property type="term" value="C:outer membrane-bounded periplasmic space"/>
    <property type="evidence" value="ECO:0007669"/>
    <property type="project" value="TreeGrafter"/>
</dbReference>
<feature type="signal peptide" evidence="6">
    <location>
        <begin position="1"/>
        <end position="28"/>
    </location>
</feature>
<dbReference type="AlphaFoldDB" id="A0AB39AP48"/>
<evidence type="ECO:0000256" key="4">
    <source>
        <dbReference type="ARBA" id="ARBA00022764"/>
    </source>
</evidence>
<evidence type="ECO:0000256" key="3">
    <source>
        <dbReference type="ARBA" id="ARBA00022729"/>
    </source>
</evidence>
<dbReference type="PANTHER" id="PTHR38102:SF1">
    <property type="entry name" value="PERIPLASMIC CHAPERONE SPY"/>
    <property type="match status" value="1"/>
</dbReference>
<gene>
    <name evidence="7" type="ORF">ABZP26_14235</name>
</gene>
<keyword evidence="3 6" id="KW-0732">Signal</keyword>
<comment type="similarity">
    <text evidence="2">Belongs to the CpxP/Spy family.</text>
</comment>
<dbReference type="PIRSF" id="PIRSF034445">
    <property type="entry name" value="CpxP_Spy"/>
    <property type="match status" value="1"/>
</dbReference>
<feature type="chain" id="PRO_5044244042" evidence="6">
    <location>
        <begin position="29"/>
        <end position="162"/>
    </location>
</feature>